<keyword evidence="3" id="KW-0597">Phosphoprotein</keyword>
<accession>A0A8S1FAU6</accession>
<feature type="compositionally biased region" description="Basic and acidic residues" evidence="5">
    <location>
        <begin position="385"/>
        <end position="403"/>
    </location>
</feature>
<dbReference type="SUPFAM" id="SSF47473">
    <property type="entry name" value="EF-hand"/>
    <property type="match status" value="1"/>
</dbReference>
<dbReference type="GO" id="GO:0005813">
    <property type="term" value="C:centrosome"/>
    <property type="evidence" value="ECO:0007669"/>
    <property type="project" value="UniProtKB-SubCell"/>
</dbReference>
<dbReference type="EMBL" id="CADEPM010000010">
    <property type="protein sequence ID" value="CAB3410223.1"/>
    <property type="molecule type" value="Genomic_DNA"/>
</dbReference>
<comment type="caution">
    <text evidence="6">The sequence shown here is derived from an EMBL/GenBank/DDBJ whole genome shotgun (WGS) entry which is preliminary data.</text>
</comment>
<feature type="compositionally biased region" description="Basic and acidic residues" evidence="5">
    <location>
        <begin position="755"/>
        <end position="776"/>
    </location>
</feature>
<evidence type="ECO:0000256" key="4">
    <source>
        <dbReference type="ARBA" id="ARBA00023212"/>
    </source>
</evidence>
<evidence type="ECO:0000256" key="3">
    <source>
        <dbReference type="ARBA" id="ARBA00022553"/>
    </source>
</evidence>
<evidence type="ECO:0000256" key="2">
    <source>
        <dbReference type="ARBA" id="ARBA00022490"/>
    </source>
</evidence>
<dbReference type="OrthoDB" id="5799458at2759"/>
<evidence type="ECO:0000256" key="5">
    <source>
        <dbReference type="SAM" id="MobiDB-lite"/>
    </source>
</evidence>
<dbReference type="GO" id="GO:0034454">
    <property type="term" value="P:microtubule anchoring at centrosome"/>
    <property type="evidence" value="ECO:0007669"/>
    <property type="project" value="TreeGrafter"/>
</dbReference>
<gene>
    <name evidence="6" type="ORF">CBOVIS_LOCUS11777</name>
</gene>
<feature type="region of interest" description="Disordered" evidence="5">
    <location>
        <begin position="739"/>
        <end position="794"/>
    </location>
</feature>
<evidence type="ECO:0008006" key="8">
    <source>
        <dbReference type="Google" id="ProtNLM"/>
    </source>
</evidence>
<sequence>MAQKNDELSDDNVHVKELKRLFHSCNVGRNGLLEKDGLQLLCEKLNLSDFSESIVDRVLCEDNAINFKQFKDRFLLFLPEIIDLASGNTDELLIAAYKTCSVLGIKDTQRLSKYDVHAICESTSELDLLSVLDINLLFEKSSIGGKVSLVDFIAQYRAKEKMSDEIHFIADSYRISSLHLFENLDSLGSGEADHSTVIEYLTNSGLKVEEAVSILKDIGQSSSSMVGLVALGNYLESSLSHTLNSSQVPARAAVFCMKSLIENYRCSIREFELRCEHLQKQIHIANQRRTMLIEELDQNQQSIEASYNNRLKEMEERCRSRIAVMEEKFRQERVEMQREFETIEKDLSLVRHNETSLKNKLLLVERHNKRISSELEEQTENVNTLEKENRQLRTEARKKQQFRSSEDNAKLMVWKQKVELLVAHNKRLREKMQELSKKSKNSAGTDQESFVQWTPPFKSQLLLIRKRRSQKGDTLSEMESEPESIFYRRRRKRLYKKKDRMKRYEQIHNITGNENDAEENATSTHDETGRKIILSPRNRDMLNNLKDSDSTIAHDLKLIARAKGAGERGKKSDETPNEKNYAIEIKMLQNSLATQKQMYEMQILNLSRKVASLQNEQHKPPEAPKARFYTLFENYRKTNDKTPSVALGVEKNTGVRSRVAASLSAHCSKCSQIEPKIGELASIVGAHKEFTVEDPVPSMSSQDKAHLQCELGRLKTRLNLARSKVIEIQNFFNNSGRTNLKPDSKLPYSSRTHRSFADLRDRTPLSERSESSRDSVADPSQFNNMPRMFQKQFV</sequence>
<dbReference type="PANTHER" id="PTHR18905:SF13">
    <property type="entry name" value="NON-CENTROSOMAL MICROTUBULE ARRAY"/>
    <property type="match status" value="1"/>
</dbReference>
<protein>
    <recommendedName>
        <fullName evidence="8">EF-hand domain-containing protein</fullName>
    </recommendedName>
</protein>
<reference evidence="6 7" key="1">
    <citation type="submission" date="2020-04" db="EMBL/GenBank/DDBJ databases">
        <authorList>
            <person name="Laetsch R D."/>
            <person name="Stevens L."/>
            <person name="Kumar S."/>
            <person name="Blaxter L. M."/>
        </authorList>
    </citation>
    <scope>NUCLEOTIDE SEQUENCE [LARGE SCALE GENOMIC DNA]</scope>
</reference>
<evidence type="ECO:0000313" key="7">
    <source>
        <dbReference type="Proteomes" id="UP000494206"/>
    </source>
</evidence>
<dbReference type="PANTHER" id="PTHR18905">
    <property type="entry name" value="NINEIN"/>
    <property type="match status" value="1"/>
</dbReference>
<dbReference type="Proteomes" id="UP000494206">
    <property type="component" value="Unassembled WGS sequence"/>
</dbReference>
<dbReference type="AlphaFoldDB" id="A0A8S1FAU6"/>
<organism evidence="6 7">
    <name type="scientific">Caenorhabditis bovis</name>
    <dbReference type="NCBI Taxonomy" id="2654633"/>
    <lineage>
        <taxon>Eukaryota</taxon>
        <taxon>Metazoa</taxon>
        <taxon>Ecdysozoa</taxon>
        <taxon>Nematoda</taxon>
        <taxon>Chromadorea</taxon>
        <taxon>Rhabditida</taxon>
        <taxon>Rhabditina</taxon>
        <taxon>Rhabditomorpha</taxon>
        <taxon>Rhabditoidea</taxon>
        <taxon>Rhabditidae</taxon>
        <taxon>Peloderinae</taxon>
        <taxon>Caenorhabditis</taxon>
    </lineage>
</organism>
<keyword evidence="7" id="KW-1185">Reference proteome</keyword>
<dbReference type="InterPro" id="IPR011992">
    <property type="entry name" value="EF-hand-dom_pair"/>
</dbReference>
<keyword evidence="2" id="KW-0963">Cytoplasm</keyword>
<feature type="region of interest" description="Disordered" evidence="5">
    <location>
        <begin position="382"/>
        <end position="403"/>
    </location>
</feature>
<evidence type="ECO:0000256" key="1">
    <source>
        <dbReference type="ARBA" id="ARBA00004300"/>
    </source>
</evidence>
<proteinExistence type="predicted"/>
<evidence type="ECO:0000313" key="6">
    <source>
        <dbReference type="EMBL" id="CAB3410223.1"/>
    </source>
</evidence>
<name>A0A8S1FAU6_9PELO</name>
<comment type="subcellular location">
    <subcellularLocation>
        <location evidence="1">Cytoplasm</location>
        <location evidence="1">Cytoskeleton</location>
        <location evidence="1">Microtubule organizing center</location>
        <location evidence="1">Centrosome</location>
    </subcellularLocation>
</comment>
<keyword evidence="4" id="KW-0206">Cytoskeleton</keyword>